<reference evidence="1 2" key="1">
    <citation type="journal article" date="2024" name="Nat. Commun.">
        <title>Phylogenomics reveals the evolutionary origins of lichenization in chlorophyte algae.</title>
        <authorList>
            <person name="Puginier C."/>
            <person name="Libourel C."/>
            <person name="Otte J."/>
            <person name="Skaloud P."/>
            <person name="Haon M."/>
            <person name="Grisel S."/>
            <person name="Petersen M."/>
            <person name="Berrin J.G."/>
            <person name="Delaux P.M."/>
            <person name="Dal Grande F."/>
            <person name="Keller J."/>
        </authorList>
    </citation>
    <scope>NUCLEOTIDE SEQUENCE [LARGE SCALE GENOMIC DNA]</scope>
    <source>
        <strain evidence="1 2">SAG 2036</strain>
    </source>
</reference>
<protein>
    <submittedName>
        <fullName evidence="1">Uncharacterized protein</fullName>
    </submittedName>
</protein>
<dbReference type="AlphaFoldDB" id="A0AAW1NLV2"/>
<evidence type="ECO:0000313" key="2">
    <source>
        <dbReference type="Proteomes" id="UP001465755"/>
    </source>
</evidence>
<dbReference type="EMBL" id="JALJOQ010000182">
    <property type="protein sequence ID" value="KAK9791148.1"/>
    <property type="molecule type" value="Genomic_DNA"/>
</dbReference>
<gene>
    <name evidence="1" type="ORF">WJX73_002421</name>
</gene>
<name>A0AAW1NLV2_9CHLO</name>
<keyword evidence="2" id="KW-1185">Reference proteome</keyword>
<dbReference type="Proteomes" id="UP001465755">
    <property type="component" value="Unassembled WGS sequence"/>
</dbReference>
<accession>A0AAW1NLV2</accession>
<sequence>MSQDRSHLQQQQLLDLMAAVQARIAANDPFAALTVLIEALRVAGGEAVAQTAFSRVQDALKTCRAASLVIWDEVTSQQRQLLTAPALYVTDVVDRGQEELECPDWDMG</sequence>
<organism evidence="1 2">
    <name type="scientific">Symbiochloris irregularis</name>
    <dbReference type="NCBI Taxonomy" id="706552"/>
    <lineage>
        <taxon>Eukaryota</taxon>
        <taxon>Viridiplantae</taxon>
        <taxon>Chlorophyta</taxon>
        <taxon>core chlorophytes</taxon>
        <taxon>Trebouxiophyceae</taxon>
        <taxon>Trebouxiales</taxon>
        <taxon>Trebouxiaceae</taxon>
        <taxon>Symbiochloris</taxon>
    </lineage>
</organism>
<comment type="caution">
    <text evidence="1">The sequence shown here is derived from an EMBL/GenBank/DDBJ whole genome shotgun (WGS) entry which is preliminary data.</text>
</comment>
<proteinExistence type="predicted"/>
<evidence type="ECO:0000313" key="1">
    <source>
        <dbReference type="EMBL" id="KAK9791148.1"/>
    </source>
</evidence>